<name>A0AAE2BNW2_9LAMI</name>
<evidence type="ECO:0000313" key="3">
    <source>
        <dbReference type="EMBL" id="KAK4392195.1"/>
    </source>
</evidence>
<protein>
    <submittedName>
        <fullName evidence="3">Uncharacterized protein</fullName>
    </submittedName>
</protein>
<feature type="coiled-coil region" evidence="1">
    <location>
        <begin position="39"/>
        <end position="87"/>
    </location>
</feature>
<feature type="region of interest" description="Disordered" evidence="2">
    <location>
        <begin position="1"/>
        <end position="20"/>
    </location>
</feature>
<organism evidence="3 4">
    <name type="scientific">Sesamum angolense</name>
    <dbReference type="NCBI Taxonomy" id="2727404"/>
    <lineage>
        <taxon>Eukaryota</taxon>
        <taxon>Viridiplantae</taxon>
        <taxon>Streptophyta</taxon>
        <taxon>Embryophyta</taxon>
        <taxon>Tracheophyta</taxon>
        <taxon>Spermatophyta</taxon>
        <taxon>Magnoliopsida</taxon>
        <taxon>eudicotyledons</taxon>
        <taxon>Gunneridae</taxon>
        <taxon>Pentapetalae</taxon>
        <taxon>asterids</taxon>
        <taxon>lamiids</taxon>
        <taxon>Lamiales</taxon>
        <taxon>Pedaliaceae</taxon>
        <taxon>Sesamum</taxon>
    </lineage>
</organism>
<dbReference type="AlphaFoldDB" id="A0AAE2BNW2"/>
<feature type="compositionally biased region" description="Low complexity" evidence="2">
    <location>
        <begin position="154"/>
        <end position="165"/>
    </location>
</feature>
<dbReference type="PANTHER" id="PTHR33701:SF2">
    <property type="entry name" value="TRANSMEMBRANE PROTEIN"/>
    <property type="match status" value="1"/>
</dbReference>
<dbReference type="EMBL" id="JACGWL010000011">
    <property type="protein sequence ID" value="KAK4392195.1"/>
    <property type="molecule type" value="Genomic_DNA"/>
</dbReference>
<feature type="region of interest" description="Disordered" evidence="2">
    <location>
        <begin position="100"/>
        <end position="165"/>
    </location>
</feature>
<evidence type="ECO:0000256" key="1">
    <source>
        <dbReference type="SAM" id="Coils"/>
    </source>
</evidence>
<dbReference type="Proteomes" id="UP001289374">
    <property type="component" value="Unassembled WGS sequence"/>
</dbReference>
<feature type="compositionally biased region" description="Basic and acidic residues" evidence="2">
    <location>
        <begin position="11"/>
        <end position="20"/>
    </location>
</feature>
<accession>A0AAE2BNW2</accession>
<feature type="compositionally biased region" description="Basic and acidic residues" evidence="2">
    <location>
        <begin position="131"/>
        <end position="153"/>
    </location>
</feature>
<gene>
    <name evidence="3" type="ORF">Sango_1997300</name>
</gene>
<feature type="compositionally biased region" description="Low complexity" evidence="2">
    <location>
        <begin position="102"/>
        <end position="112"/>
    </location>
</feature>
<dbReference type="PANTHER" id="PTHR33701">
    <property type="entry name" value="TRANSMEMBRANE PROTEIN"/>
    <property type="match status" value="1"/>
</dbReference>
<evidence type="ECO:0000313" key="4">
    <source>
        <dbReference type="Proteomes" id="UP001289374"/>
    </source>
</evidence>
<keyword evidence="4" id="KW-1185">Reference proteome</keyword>
<reference evidence="3" key="1">
    <citation type="submission" date="2020-06" db="EMBL/GenBank/DDBJ databases">
        <authorList>
            <person name="Li T."/>
            <person name="Hu X."/>
            <person name="Zhang T."/>
            <person name="Song X."/>
            <person name="Zhang H."/>
            <person name="Dai N."/>
            <person name="Sheng W."/>
            <person name="Hou X."/>
            <person name="Wei L."/>
        </authorList>
    </citation>
    <scope>NUCLEOTIDE SEQUENCE</scope>
    <source>
        <strain evidence="3">K16</strain>
        <tissue evidence="3">Leaf</tissue>
    </source>
</reference>
<comment type="caution">
    <text evidence="3">The sequence shown here is derived from an EMBL/GenBank/DDBJ whole genome shotgun (WGS) entry which is preliminary data.</text>
</comment>
<proteinExistence type="predicted"/>
<reference evidence="3" key="2">
    <citation type="journal article" date="2024" name="Plant">
        <title>Genomic evolution and insights into agronomic trait innovations of Sesamum species.</title>
        <authorList>
            <person name="Miao H."/>
            <person name="Wang L."/>
            <person name="Qu L."/>
            <person name="Liu H."/>
            <person name="Sun Y."/>
            <person name="Le M."/>
            <person name="Wang Q."/>
            <person name="Wei S."/>
            <person name="Zheng Y."/>
            <person name="Lin W."/>
            <person name="Duan Y."/>
            <person name="Cao H."/>
            <person name="Xiong S."/>
            <person name="Wang X."/>
            <person name="Wei L."/>
            <person name="Li C."/>
            <person name="Ma Q."/>
            <person name="Ju M."/>
            <person name="Zhao R."/>
            <person name="Li G."/>
            <person name="Mu C."/>
            <person name="Tian Q."/>
            <person name="Mei H."/>
            <person name="Zhang T."/>
            <person name="Gao T."/>
            <person name="Zhang H."/>
        </authorList>
    </citation>
    <scope>NUCLEOTIDE SEQUENCE</scope>
    <source>
        <strain evidence="3">K16</strain>
    </source>
</reference>
<sequence length="431" mass="48169">MRGGGNADSQCGEKKMEGENGVRTVDCLRGRLLAERAASRKANEEAEFLGNKLMELENRLKQEARSRNRAERKLKFLLKKLESMNITYESEHSGLVDKTDISSVSSTTSSSTKELQENNENQQMKISKIVKSQESDENAKSQKESEASLRNDSENCSFSLSDDSSASSVFGDNLQELKSQKCEMGPNQDPMSQLVSKNSGQNIAENATFEDSLSSAFDSYSEKSGYLGSNQNCNDSNMDELSVKSYAGEGLNKEGDQDSDRQVDDSMALVPVDMPQKNQPIDPEVLDATVKQVLDTLKHAKEQLQSSMERRRTNMIKVELFNNAKMVTERNLFDLHQEQTLPPSNRYEFLQLIWLLLKGDTKNMEGRQIFNPGSRLYPSSLCLFLYILMVSSPCSAGGCIVLRIEVLGLEYKQKLELRLGLMNISFAGSFG</sequence>
<keyword evidence="1" id="KW-0175">Coiled coil</keyword>
<evidence type="ECO:0000256" key="2">
    <source>
        <dbReference type="SAM" id="MobiDB-lite"/>
    </source>
</evidence>